<organism evidence="2 3">
    <name type="scientific">Belliella filtrata</name>
    <dbReference type="NCBI Taxonomy" id="2923435"/>
    <lineage>
        <taxon>Bacteria</taxon>
        <taxon>Pseudomonadati</taxon>
        <taxon>Bacteroidota</taxon>
        <taxon>Cytophagia</taxon>
        <taxon>Cytophagales</taxon>
        <taxon>Cyclobacteriaceae</taxon>
        <taxon>Belliella</taxon>
    </lineage>
</organism>
<reference evidence="2" key="1">
    <citation type="submission" date="2022-03" db="EMBL/GenBank/DDBJ databases">
        <title>De novo assembled genomes of Belliella spp. (Cyclobacteriaceae) strains.</title>
        <authorList>
            <person name="Szabo A."/>
            <person name="Korponai K."/>
            <person name="Felfoldi T."/>
        </authorList>
    </citation>
    <scope>NUCLEOTIDE SEQUENCE</scope>
    <source>
        <strain evidence="2">DSM 111904</strain>
    </source>
</reference>
<sequence length="141" mass="16276">MKFSRLIYILFALVIGLMVWIVKDSFTQPGVSNLDLVYEELAFYRNENNTGPIQRVYVVYVEDDSRELLEAYGNYMPHTKYGNTQVFFFTDSTKAPKDVLHVAPFIPNEYQAYCVAKYEKSAMGDVKFSNRPFGNKSVVNQ</sequence>
<dbReference type="EMBL" id="JAKZGP010000012">
    <property type="protein sequence ID" value="MCH7409104.1"/>
    <property type="molecule type" value="Genomic_DNA"/>
</dbReference>
<keyword evidence="1" id="KW-0472">Membrane</keyword>
<comment type="caution">
    <text evidence="2">The sequence shown here is derived from an EMBL/GenBank/DDBJ whole genome shotgun (WGS) entry which is preliminary data.</text>
</comment>
<gene>
    <name evidence="2" type="ORF">MM239_06845</name>
</gene>
<evidence type="ECO:0000256" key="1">
    <source>
        <dbReference type="SAM" id="Phobius"/>
    </source>
</evidence>
<keyword evidence="1" id="KW-1133">Transmembrane helix</keyword>
<evidence type="ECO:0000313" key="2">
    <source>
        <dbReference type="EMBL" id="MCH7409104.1"/>
    </source>
</evidence>
<keyword evidence="3" id="KW-1185">Reference proteome</keyword>
<proteinExistence type="predicted"/>
<dbReference type="RefSeq" id="WP_241347463.1">
    <property type="nucleotide sequence ID" value="NZ_JAKZGP010000012.1"/>
</dbReference>
<dbReference type="Proteomes" id="UP001165489">
    <property type="component" value="Unassembled WGS sequence"/>
</dbReference>
<evidence type="ECO:0000313" key="3">
    <source>
        <dbReference type="Proteomes" id="UP001165489"/>
    </source>
</evidence>
<accession>A0ABS9UYS7</accession>
<keyword evidence="1" id="KW-0812">Transmembrane</keyword>
<protein>
    <submittedName>
        <fullName evidence="2">Uncharacterized protein</fullName>
    </submittedName>
</protein>
<name>A0ABS9UYS7_9BACT</name>
<feature type="transmembrane region" description="Helical" evidence="1">
    <location>
        <begin position="6"/>
        <end position="22"/>
    </location>
</feature>